<keyword evidence="1 2" id="KW-0732">Signal</keyword>
<dbReference type="PANTHER" id="PTHR43037">
    <property type="entry name" value="UNNAMED PRODUCT-RELATED"/>
    <property type="match status" value="1"/>
</dbReference>
<accession>A0A366HF66</accession>
<dbReference type="InterPro" id="IPR050955">
    <property type="entry name" value="Plant_Biomass_Hydrol_Est"/>
</dbReference>
<comment type="caution">
    <text evidence="4">The sequence shown here is derived from an EMBL/GenBank/DDBJ whole genome shotgun (WGS) entry which is preliminary data.</text>
</comment>
<organism evidence="4 5">
    <name type="scientific">Roseimicrobium gellanilyticum</name>
    <dbReference type="NCBI Taxonomy" id="748857"/>
    <lineage>
        <taxon>Bacteria</taxon>
        <taxon>Pseudomonadati</taxon>
        <taxon>Verrucomicrobiota</taxon>
        <taxon>Verrucomicrobiia</taxon>
        <taxon>Verrucomicrobiales</taxon>
        <taxon>Verrucomicrobiaceae</taxon>
        <taxon>Roseimicrobium</taxon>
    </lineage>
</organism>
<feature type="signal peptide" evidence="2">
    <location>
        <begin position="1"/>
        <end position="22"/>
    </location>
</feature>
<evidence type="ECO:0000256" key="2">
    <source>
        <dbReference type="SAM" id="SignalP"/>
    </source>
</evidence>
<evidence type="ECO:0000313" key="5">
    <source>
        <dbReference type="Proteomes" id="UP000253426"/>
    </source>
</evidence>
<dbReference type="RefSeq" id="WP_113960156.1">
    <property type="nucleotide sequence ID" value="NZ_QNRR01000007.1"/>
</dbReference>
<dbReference type="Proteomes" id="UP000253426">
    <property type="component" value="Unassembled WGS sequence"/>
</dbReference>
<dbReference type="Pfam" id="PF02230">
    <property type="entry name" value="Abhydrolase_2"/>
    <property type="match status" value="1"/>
</dbReference>
<dbReference type="EMBL" id="QNRR01000007">
    <property type="protein sequence ID" value="RBP41214.1"/>
    <property type="molecule type" value="Genomic_DNA"/>
</dbReference>
<dbReference type="GO" id="GO:0016787">
    <property type="term" value="F:hydrolase activity"/>
    <property type="evidence" value="ECO:0007669"/>
    <property type="project" value="InterPro"/>
</dbReference>
<keyword evidence="5" id="KW-1185">Reference proteome</keyword>
<gene>
    <name evidence="4" type="ORF">DES53_10743</name>
</gene>
<reference evidence="4 5" key="1">
    <citation type="submission" date="2018-06" db="EMBL/GenBank/DDBJ databases">
        <title>Genomic Encyclopedia of Type Strains, Phase IV (KMG-IV): sequencing the most valuable type-strain genomes for metagenomic binning, comparative biology and taxonomic classification.</title>
        <authorList>
            <person name="Goeker M."/>
        </authorList>
    </citation>
    <scope>NUCLEOTIDE SEQUENCE [LARGE SCALE GENOMIC DNA]</scope>
    <source>
        <strain evidence="4 5">DSM 25532</strain>
    </source>
</reference>
<feature type="domain" description="Phospholipase/carboxylesterase/thioesterase" evidence="3">
    <location>
        <begin position="112"/>
        <end position="225"/>
    </location>
</feature>
<name>A0A366HF66_9BACT</name>
<evidence type="ECO:0000256" key="1">
    <source>
        <dbReference type="ARBA" id="ARBA00022729"/>
    </source>
</evidence>
<proteinExistence type="predicted"/>
<dbReference type="PANTHER" id="PTHR43037:SF1">
    <property type="entry name" value="BLL1128 PROTEIN"/>
    <property type="match status" value="1"/>
</dbReference>
<evidence type="ECO:0000313" key="4">
    <source>
        <dbReference type="EMBL" id="RBP41214.1"/>
    </source>
</evidence>
<feature type="chain" id="PRO_5016818421" evidence="2">
    <location>
        <begin position="23"/>
        <end position="242"/>
    </location>
</feature>
<evidence type="ECO:0000259" key="3">
    <source>
        <dbReference type="Pfam" id="PF02230"/>
    </source>
</evidence>
<dbReference type="SUPFAM" id="SSF53474">
    <property type="entry name" value="alpha/beta-Hydrolases"/>
    <property type="match status" value="1"/>
</dbReference>
<dbReference type="OrthoDB" id="9764953at2"/>
<dbReference type="AlphaFoldDB" id="A0A366HF66"/>
<sequence length="242" mass="26542">MRFFIPLSCAALCVAGSLFAEAPVTTAKSFESEITIKLGYKYTLTVPEGYGADKAKEWPLVIFLHGAGERGDNLELLKKHGPPKLIAAGKKIPAIVVAPQVPSGEFWNPHGVKALVDQLKKDYRVDAKRVYLTGISMGGFGTFDTIAAYPDVFAAAVPICGGAGINVVKFGPLKDLPIWIFHGAKDPVVPVEFTEMAEKWFKRNGGGANVKVTIYPEALHDSWTQTYDNEEVWTWLFQQARK</sequence>
<dbReference type="Gene3D" id="3.40.50.1820">
    <property type="entry name" value="alpha/beta hydrolase"/>
    <property type="match status" value="1"/>
</dbReference>
<dbReference type="InterPro" id="IPR029058">
    <property type="entry name" value="AB_hydrolase_fold"/>
</dbReference>
<protein>
    <submittedName>
        <fullName evidence="4">Phospholipase/carboxylesterase</fullName>
    </submittedName>
</protein>
<dbReference type="InterPro" id="IPR003140">
    <property type="entry name" value="PLipase/COase/thioEstase"/>
</dbReference>